<accession>A0A069E2G8</accession>
<dbReference type="EMBL" id="ARYH01000001">
    <property type="protein sequence ID" value="KCZ84047.1"/>
    <property type="molecule type" value="Genomic_DNA"/>
</dbReference>
<protein>
    <recommendedName>
        <fullName evidence="4">Transmembrane protein</fullName>
    </recommendedName>
</protein>
<feature type="transmembrane region" description="Helical" evidence="1">
    <location>
        <begin position="70"/>
        <end position="87"/>
    </location>
</feature>
<organism evidence="2 3">
    <name type="scientific">Hyphomonas adhaerens MHS-3</name>
    <dbReference type="NCBI Taxonomy" id="1280949"/>
    <lineage>
        <taxon>Bacteria</taxon>
        <taxon>Pseudomonadati</taxon>
        <taxon>Pseudomonadota</taxon>
        <taxon>Alphaproteobacteria</taxon>
        <taxon>Hyphomonadales</taxon>
        <taxon>Hyphomonadaceae</taxon>
        <taxon>Hyphomonas</taxon>
    </lineage>
</organism>
<gene>
    <name evidence="2" type="ORF">HAD_00170</name>
</gene>
<dbReference type="Proteomes" id="UP000027446">
    <property type="component" value="Unassembled WGS sequence"/>
</dbReference>
<dbReference type="AlphaFoldDB" id="A0A069E2G8"/>
<reference evidence="2 3" key="1">
    <citation type="journal article" date="2014" name="Antonie Van Leeuwenhoek">
        <title>Hyphomonas beringensis sp. nov. and Hyphomonas chukchiensis sp. nov., isolated from surface seawater of the Bering Sea and Chukchi Sea.</title>
        <authorList>
            <person name="Li C."/>
            <person name="Lai Q."/>
            <person name="Li G."/>
            <person name="Dong C."/>
            <person name="Wang J."/>
            <person name="Liao Y."/>
            <person name="Shao Z."/>
        </authorList>
    </citation>
    <scope>NUCLEOTIDE SEQUENCE [LARGE SCALE GENOMIC DNA]</scope>
    <source>
        <strain evidence="2 3">MHS-3</strain>
    </source>
</reference>
<evidence type="ECO:0000313" key="2">
    <source>
        <dbReference type="EMBL" id="KCZ84047.1"/>
    </source>
</evidence>
<keyword evidence="3" id="KW-1185">Reference proteome</keyword>
<feature type="transmembrane region" description="Helical" evidence="1">
    <location>
        <begin position="46"/>
        <end position="64"/>
    </location>
</feature>
<name>A0A069E2G8_9PROT</name>
<sequence>MNDLLAAWQSDVARQPQWVQHWLDIMVIILGGFSIVFSLVRVEARWVLAGFMLGAITMLGLYSQIGYSRLLGLAHVIFWTPVLVYLLRRRDRWRVKETWSGKWIILAVTTLTISLVFDYTDVIRWVLGAR</sequence>
<evidence type="ECO:0008006" key="4">
    <source>
        <dbReference type="Google" id="ProtNLM"/>
    </source>
</evidence>
<dbReference type="RefSeq" id="WP_035568546.1">
    <property type="nucleotide sequence ID" value="NZ_ARYH01000001.1"/>
</dbReference>
<comment type="caution">
    <text evidence="2">The sequence shown here is derived from an EMBL/GenBank/DDBJ whole genome shotgun (WGS) entry which is preliminary data.</text>
</comment>
<dbReference type="STRING" id="1280949.HAD_00170"/>
<proteinExistence type="predicted"/>
<keyword evidence="1" id="KW-0472">Membrane</keyword>
<feature type="transmembrane region" description="Helical" evidence="1">
    <location>
        <begin position="99"/>
        <end position="117"/>
    </location>
</feature>
<dbReference type="OrthoDB" id="7619983at2"/>
<evidence type="ECO:0000256" key="1">
    <source>
        <dbReference type="SAM" id="Phobius"/>
    </source>
</evidence>
<feature type="transmembrane region" description="Helical" evidence="1">
    <location>
        <begin position="20"/>
        <end position="39"/>
    </location>
</feature>
<keyword evidence="1" id="KW-0812">Transmembrane</keyword>
<keyword evidence="1" id="KW-1133">Transmembrane helix</keyword>
<dbReference type="PATRIC" id="fig|1280949.3.peg.34"/>
<evidence type="ECO:0000313" key="3">
    <source>
        <dbReference type="Proteomes" id="UP000027446"/>
    </source>
</evidence>